<protein>
    <submittedName>
        <fullName evidence="1">Uncharacterized protein</fullName>
    </submittedName>
</protein>
<evidence type="ECO:0000313" key="1">
    <source>
        <dbReference type="EMBL" id="TFK73231.1"/>
    </source>
</evidence>
<name>A0ACD3B6F0_9AGAR</name>
<proteinExistence type="predicted"/>
<organism evidence="1 2">
    <name type="scientific">Pluteus cervinus</name>
    <dbReference type="NCBI Taxonomy" id="181527"/>
    <lineage>
        <taxon>Eukaryota</taxon>
        <taxon>Fungi</taxon>
        <taxon>Dikarya</taxon>
        <taxon>Basidiomycota</taxon>
        <taxon>Agaricomycotina</taxon>
        <taxon>Agaricomycetes</taxon>
        <taxon>Agaricomycetidae</taxon>
        <taxon>Agaricales</taxon>
        <taxon>Pluteineae</taxon>
        <taxon>Pluteaceae</taxon>
        <taxon>Pluteus</taxon>
    </lineage>
</organism>
<reference evidence="1 2" key="1">
    <citation type="journal article" date="2019" name="Nat. Ecol. Evol.">
        <title>Megaphylogeny resolves global patterns of mushroom evolution.</title>
        <authorList>
            <person name="Varga T."/>
            <person name="Krizsan K."/>
            <person name="Foldi C."/>
            <person name="Dima B."/>
            <person name="Sanchez-Garcia M."/>
            <person name="Sanchez-Ramirez S."/>
            <person name="Szollosi G.J."/>
            <person name="Szarkandi J.G."/>
            <person name="Papp V."/>
            <person name="Albert L."/>
            <person name="Andreopoulos W."/>
            <person name="Angelini C."/>
            <person name="Antonin V."/>
            <person name="Barry K.W."/>
            <person name="Bougher N.L."/>
            <person name="Buchanan P."/>
            <person name="Buyck B."/>
            <person name="Bense V."/>
            <person name="Catcheside P."/>
            <person name="Chovatia M."/>
            <person name="Cooper J."/>
            <person name="Damon W."/>
            <person name="Desjardin D."/>
            <person name="Finy P."/>
            <person name="Geml J."/>
            <person name="Haridas S."/>
            <person name="Hughes K."/>
            <person name="Justo A."/>
            <person name="Karasinski D."/>
            <person name="Kautmanova I."/>
            <person name="Kiss B."/>
            <person name="Kocsube S."/>
            <person name="Kotiranta H."/>
            <person name="LaButti K.M."/>
            <person name="Lechner B.E."/>
            <person name="Liimatainen K."/>
            <person name="Lipzen A."/>
            <person name="Lukacs Z."/>
            <person name="Mihaltcheva S."/>
            <person name="Morgado L.N."/>
            <person name="Niskanen T."/>
            <person name="Noordeloos M.E."/>
            <person name="Ohm R.A."/>
            <person name="Ortiz-Santana B."/>
            <person name="Ovrebo C."/>
            <person name="Racz N."/>
            <person name="Riley R."/>
            <person name="Savchenko A."/>
            <person name="Shiryaev A."/>
            <person name="Soop K."/>
            <person name="Spirin V."/>
            <person name="Szebenyi C."/>
            <person name="Tomsovsky M."/>
            <person name="Tulloss R.E."/>
            <person name="Uehling J."/>
            <person name="Grigoriev I.V."/>
            <person name="Vagvolgyi C."/>
            <person name="Papp T."/>
            <person name="Martin F.M."/>
            <person name="Miettinen O."/>
            <person name="Hibbett D.S."/>
            <person name="Nagy L.G."/>
        </authorList>
    </citation>
    <scope>NUCLEOTIDE SEQUENCE [LARGE SCALE GENOMIC DNA]</scope>
    <source>
        <strain evidence="1 2">NL-1719</strain>
    </source>
</reference>
<keyword evidence="2" id="KW-1185">Reference proteome</keyword>
<evidence type="ECO:0000313" key="2">
    <source>
        <dbReference type="Proteomes" id="UP000308600"/>
    </source>
</evidence>
<accession>A0ACD3B6F0</accession>
<dbReference type="Proteomes" id="UP000308600">
    <property type="component" value="Unassembled WGS sequence"/>
</dbReference>
<sequence>MSVRRNLGNSVCVSLGIEFRTVIKSSHFSFIFHLSESLVSRRFFFLIISISRCPSIAFLIILFDHFHSLTDTLNVQRCIGNDTHSTVFTSTCFLSPCYTIVHLLFSVSNTSTKSNPHCIKAIDKPLLS</sequence>
<dbReference type="EMBL" id="ML208277">
    <property type="protein sequence ID" value="TFK73231.1"/>
    <property type="molecule type" value="Genomic_DNA"/>
</dbReference>
<gene>
    <name evidence="1" type="ORF">BDN72DRAFT_212483</name>
</gene>